<name>A0A366HH25_9BACT</name>
<feature type="transmembrane region" description="Helical" evidence="2">
    <location>
        <begin position="300"/>
        <end position="320"/>
    </location>
</feature>
<comment type="caution">
    <text evidence="4">The sequence shown here is derived from an EMBL/GenBank/DDBJ whole genome shotgun (WGS) entry which is preliminary data.</text>
</comment>
<dbReference type="InterPro" id="IPR009003">
    <property type="entry name" value="Peptidase_S1_PA"/>
</dbReference>
<feature type="domain" description="FHA" evidence="3">
    <location>
        <begin position="403"/>
        <end position="453"/>
    </location>
</feature>
<evidence type="ECO:0000259" key="3">
    <source>
        <dbReference type="PROSITE" id="PS50006"/>
    </source>
</evidence>
<dbReference type="Pfam" id="PF00498">
    <property type="entry name" value="FHA"/>
    <property type="match status" value="1"/>
</dbReference>
<dbReference type="Proteomes" id="UP000253426">
    <property type="component" value="Unassembled WGS sequence"/>
</dbReference>
<dbReference type="AlphaFoldDB" id="A0A366HH25"/>
<keyword evidence="2" id="KW-0812">Transmembrane</keyword>
<keyword evidence="5" id="KW-1185">Reference proteome</keyword>
<proteinExistence type="predicted"/>
<dbReference type="InterPro" id="IPR000253">
    <property type="entry name" value="FHA_dom"/>
</dbReference>
<dbReference type="PANTHER" id="PTHR43019:SF46">
    <property type="entry name" value="SERINE PROTEASE"/>
    <property type="match status" value="1"/>
</dbReference>
<dbReference type="InterPro" id="IPR008984">
    <property type="entry name" value="SMAD_FHA_dom_sf"/>
</dbReference>
<dbReference type="Gene3D" id="2.40.10.10">
    <property type="entry name" value="Trypsin-like serine proteases"/>
    <property type="match status" value="2"/>
</dbReference>
<dbReference type="SUPFAM" id="SSF50494">
    <property type="entry name" value="Trypsin-like serine proteases"/>
    <property type="match status" value="1"/>
</dbReference>
<evidence type="ECO:0000313" key="5">
    <source>
        <dbReference type="Proteomes" id="UP000253426"/>
    </source>
</evidence>
<reference evidence="4 5" key="1">
    <citation type="submission" date="2018-06" db="EMBL/GenBank/DDBJ databases">
        <title>Genomic Encyclopedia of Type Strains, Phase IV (KMG-IV): sequencing the most valuable type-strain genomes for metagenomic binning, comparative biology and taxonomic classification.</title>
        <authorList>
            <person name="Goeker M."/>
        </authorList>
    </citation>
    <scope>NUCLEOTIDE SEQUENCE [LARGE SCALE GENOMIC DNA]</scope>
    <source>
        <strain evidence="4 5">DSM 25532</strain>
    </source>
</reference>
<protein>
    <submittedName>
        <fullName evidence="4">FHA domain-containing protein</fullName>
    </submittedName>
</protein>
<dbReference type="Gene3D" id="2.60.200.20">
    <property type="match status" value="1"/>
</dbReference>
<dbReference type="SUPFAM" id="SSF49879">
    <property type="entry name" value="SMAD/FHA domain"/>
    <property type="match status" value="1"/>
</dbReference>
<dbReference type="PANTHER" id="PTHR43019">
    <property type="entry name" value="SERINE ENDOPROTEASE DEGS"/>
    <property type="match status" value="1"/>
</dbReference>
<dbReference type="Pfam" id="PF13365">
    <property type="entry name" value="Trypsin_2"/>
    <property type="match status" value="1"/>
</dbReference>
<dbReference type="InterPro" id="IPR043504">
    <property type="entry name" value="Peptidase_S1_PA_chymotrypsin"/>
</dbReference>
<accession>A0A366HH25</accession>
<keyword evidence="2" id="KW-0472">Membrane</keyword>
<keyword evidence="2" id="KW-1133">Transmembrane helix</keyword>
<organism evidence="4 5">
    <name type="scientific">Roseimicrobium gellanilyticum</name>
    <dbReference type="NCBI Taxonomy" id="748857"/>
    <lineage>
        <taxon>Bacteria</taxon>
        <taxon>Pseudomonadati</taxon>
        <taxon>Verrucomicrobiota</taxon>
        <taxon>Verrucomicrobiia</taxon>
        <taxon>Verrucomicrobiales</taxon>
        <taxon>Verrucomicrobiaceae</taxon>
        <taxon>Roseimicrobium</taxon>
    </lineage>
</organism>
<evidence type="ECO:0000313" key="4">
    <source>
        <dbReference type="EMBL" id="RBP41236.1"/>
    </source>
</evidence>
<dbReference type="PROSITE" id="PS50006">
    <property type="entry name" value="FHA_DOMAIN"/>
    <property type="match status" value="1"/>
</dbReference>
<dbReference type="SMART" id="SM00240">
    <property type="entry name" value="FHA"/>
    <property type="match status" value="1"/>
</dbReference>
<evidence type="ECO:0000256" key="1">
    <source>
        <dbReference type="SAM" id="MobiDB-lite"/>
    </source>
</evidence>
<evidence type="ECO:0000256" key="2">
    <source>
        <dbReference type="SAM" id="Phobius"/>
    </source>
</evidence>
<feature type="region of interest" description="Disordered" evidence="1">
    <location>
        <begin position="343"/>
        <end position="366"/>
    </location>
</feature>
<dbReference type="OrthoDB" id="9758917at2"/>
<dbReference type="RefSeq" id="WP_113959884.1">
    <property type="nucleotide sequence ID" value="NZ_QNRR01000007.1"/>
</dbReference>
<gene>
    <name evidence="4" type="ORF">DES53_10767</name>
</gene>
<sequence length="481" mass="51673">MTSFFACIKHHLVRLCVFGAVLGSSGCNQGNGLDTERVKDSCVRFLCVRTTAPAFERVGSGFIINDRGDVVTNNHVVAGADMIFILHKNKDRIRLHLAKSVKTLPEADLAVVSSGINASPLTLNLALPNPDISGNTIVSSVGFPAIADTRPIGLGKILLNKVTLPELKTKGVDITQDMEENQSLAQFAAPSVAPPGGVRRIARRALLQVDNKGQESDLEGRSVETVEFNVDIAPGNSGGPLLDRAGYVVGVVGQGRQQAVHQIQFAMSSKELAAFLSEHDVPFGQVNIVNPGQLTMLQKALIALASAALLVAAGLGLTLLTKRRPATMSMPTSIFRQKMEEFMNNGQGRPGNHQKPGGTNGDATALSNPSSGVVWELEITGEGGFRQRVSLTDEDFIKGRGRVILGRNADFSGVTVKHDSISRQHLHFELKSGSLFVADRNSSNGTKVNNIRLSAPFRDQALKEGDRMDFGQVTALLRRRF</sequence>
<dbReference type="CDD" id="cd00060">
    <property type="entry name" value="FHA"/>
    <property type="match status" value="1"/>
</dbReference>
<dbReference type="EMBL" id="QNRR01000007">
    <property type="protein sequence ID" value="RBP41236.1"/>
    <property type="molecule type" value="Genomic_DNA"/>
</dbReference>